<evidence type="ECO:0000313" key="1">
    <source>
        <dbReference type="EMBL" id="KAH6933171.1"/>
    </source>
</evidence>
<keyword evidence="2" id="KW-1185">Reference proteome</keyword>
<dbReference type="EMBL" id="CM023484">
    <property type="protein sequence ID" value="KAH6933171.1"/>
    <property type="molecule type" value="Genomic_DNA"/>
</dbReference>
<organism evidence="1 2">
    <name type="scientific">Hyalomma asiaticum</name>
    <name type="common">Tick</name>
    <dbReference type="NCBI Taxonomy" id="266040"/>
    <lineage>
        <taxon>Eukaryota</taxon>
        <taxon>Metazoa</taxon>
        <taxon>Ecdysozoa</taxon>
        <taxon>Arthropoda</taxon>
        <taxon>Chelicerata</taxon>
        <taxon>Arachnida</taxon>
        <taxon>Acari</taxon>
        <taxon>Parasitiformes</taxon>
        <taxon>Ixodida</taxon>
        <taxon>Ixodoidea</taxon>
        <taxon>Ixodidae</taxon>
        <taxon>Hyalomminae</taxon>
        <taxon>Hyalomma</taxon>
    </lineage>
</organism>
<dbReference type="Proteomes" id="UP000821845">
    <property type="component" value="Chromosome 4"/>
</dbReference>
<gene>
    <name evidence="1" type="ORF">HPB50_012778</name>
</gene>
<proteinExistence type="predicted"/>
<comment type="caution">
    <text evidence="1">The sequence shown here is derived from an EMBL/GenBank/DDBJ whole genome shotgun (WGS) entry which is preliminary data.</text>
</comment>
<sequence length="96" mass="10437">MAKENSALKAQISAQQFQIAKLTAYMQSLEANIDRALAAHTQTATPTSSHTQQPHCPPHATSNVASAPAKQPQSTNKRKAPRQPPHFTLKLTSPRQ</sequence>
<protein>
    <submittedName>
        <fullName evidence="1">Uncharacterized protein</fullName>
    </submittedName>
</protein>
<reference evidence="1" key="1">
    <citation type="submission" date="2020-05" db="EMBL/GenBank/DDBJ databases">
        <title>Large-scale comparative analyses of tick genomes elucidate their genetic diversity and vector capacities.</title>
        <authorList>
            <person name="Jia N."/>
            <person name="Wang J."/>
            <person name="Shi W."/>
            <person name="Du L."/>
            <person name="Sun Y."/>
            <person name="Zhan W."/>
            <person name="Jiang J."/>
            <person name="Wang Q."/>
            <person name="Zhang B."/>
            <person name="Ji P."/>
            <person name="Sakyi L.B."/>
            <person name="Cui X."/>
            <person name="Yuan T."/>
            <person name="Jiang B."/>
            <person name="Yang W."/>
            <person name="Lam T.T.-Y."/>
            <person name="Chang Q."/>
            <person name="Ding S."/>
            <person name="Wang X."/>
            <person name="Zhu J."/>
            <person name="Ruan X."/>
            <person name="Zhao L."/>
            <person name="Wei J."/>
            <person name="Que T."/>
            <person name="Du C."/>
            <person name="Cheng J."/>
            <person name="Dai P."/>
            <person name="Han X."/>
            <person name="Huang E."/>
            <person name="Gao Y."/>
            <person name="Liu J."/>
            <person name="Shao H."/>
            <person name="Ye R."/>
            <person name="Li L."/>
            <person name="Wei W."/>
            <person name="Wang X."/>
            <person name="Wang C."/>
            <person name="Yang T."/>
            <person name="Huo Q."/>
            <person name="Li W."/>
            <person name="Guo W."/>
            <person name="Chen H."/>
            <person name="Zhou L."/>
            <person name="Ni X."/>
            <person name="Tian J."/>
            <person name="Zhou Y."/>
            <person name="Sheng Y."/>
            <person name="Liu T."/>
            <person name="Pan Y."/>
            <person name="Xia L."/>
            <person name="Li J."/>
            <person name="Zhao F."/>
            <person name="Cao W."/>
        </authorList>
    </citation>
    <scope>NUCLEOTIDE SEQUENCE</scope>
    <source>
        <strain evidence="1">Hyas-2018</strain>
    </source>
</reference>
<evidence type="ECO:0000313" key="2">
    <source>
        <dbReference type="Proteomes" id="UP000821845"/>
    </source>
</evidence>
<name>A0ACB7SGV1_HYAAI</name>
<accession>A0ACB7SGV1</accession>